<dbReference type="KEGG" id="proe:H9L23_20565"/>
<accession>A0A7G9QDQ1</accession>
<dbReference type="RefSeq" id="WP_187592084.1">
    <property type="nucleotide sequence ID" value="NZ_CP060723.1"/>
</dbReference>
<dbReference type="AlphaFoldDB" id="A0A7G9QDQ1"/>
<evidence type="ECO:0000313" key="2">
    <source>
        <dbReference type="Proteomes" id="UP000515806"/>
    </source>
</evidence>
<dbReference type="InterPro" id="IPR013325">
    <property type="entry name" value="RNA_pol_sigma_r2"/>
</dbReference>
<gene>
    <name evidence="1" type="ORF">H9L23_20565</name>
</gene>
<dbReference type="EMBL" id="CP060723">
    <property type="protein sequence ID" value="QNN41476.1"/>
    <property type="molecule type" value="Genomic_DNA"/>
</dbReference>
<organism evidence="1 2">
    <name type="scientific">Pedobacter roseus</name>
    <dbReference type="NCBI Taxonomy" id="336820"/>
    <lineage>
        <taxon>Bacteria</taxon>
        <taxon>Pseudomonadati</taxon>
        <taxon>Bacteroidota</taxon>
        <taxon>Sphingobacteriia</taxon>
        <taxon>Sphingobacteriales</taxon>
        <taxon>Sphingobacteriaceae</taxon>
        <taxon>Pedobacter</taxon>
    </lineage>
</organism>
<keyword evidence="2" id="KW-1185">Reference proteome</keyword>
<dbReference type="SUPFAM" id="SSF88946">
    <property type="entry name" value="Sigma2 domain of RNA polymerase sigma factors"/>
    <property type="match status" value="1"/>
</dbReference>
<sequence length="271" mass="32287">MQSTRVSSIPNQKKYFAEFKEGNERGLEFFYKRLYSSIYYYSFRYIKDDISADCIVSEAFLRLWLCRQNITCIEHIETFLTKVTAEGCRAYYKTNANSFQRNMLRLDEIENYQEFKVGYNPDSDWEENVIYHHEPLDEEKKQWERIEAVLPNLSPDQQLFIRLCIKYSFDYPRMAWHIGGISDYQVARKVERTLEYLKAVISDAENFNKLEKTTKFSFEGEVSEEESKILNMRYELQYSFSQIAVALNLDQGYIQRAFAAASLRITKSRKR</sequence>
<dbReference type="GO" id="GO:0003700">
    <property type="term" value="F:DNA-binding transcription factor activity"/>
    <property type="evidence" value="ECO:0007669"/>
    <property type="project" value="InterPro"/>
</dbReference>
<reference evidence="1 2" key="1">
    <citation type="submission" date="2020-08" db="EMBL/GenBank/DDBJ databases">
        <title>Genome sequence of Pedobacter roseus KACC 11594T.</title>
        <authorList>
            <person name="Hyun D.-W."/>
            <person name="Bae J.-W."/>
        </authorList>
    </citation>
    <scope>NUCLEOTIDE SEQUENCE [LARGE SCALE GENOMIC DNA]</scope>
    <source>
        <strain evidence="1 2">KACC 11594</strain>
    </source>
</reference>
<protein>
    <submittedName>
        <fullName evidence="1">Sigma-70 family RNA polymerase sigma factor</fullName>
    </submittedName>
</protein>
<dbReference type="Proteomes" id="UP000515806">
    <property type="component" value="Chromosome"/>
</dbReference>
<dbReference type="Gene3D" id="1.10.1740.10">
    <property type="match status" value="1"/>
</dbReference>
<proteinExistence type="predicted"/>
<name>A0A7G9QDQ1_9SPHI</name>
<dbReference type="GO" id="GO:0006352">
    <property type="term" value="P:DNA-templated transcription initiation"/>
    <property type="evidence" value="ECO:0007669"/>
    <property type="project" value="InterPro"/>
</dbReference>
<evidence type="ECO:0000313" key="1">
    <source>
        <dbReference type="EMBL" id="QNN41476.1"/>
    </source>
</evidence>